<keyword evidence="3" id="KW-0249">Electron transport</keyword>
<accession>A0A059ZS29</accession>
<gene>
    <name evidence="8" type="ORF">Acaty_c0586</name>
</gene>
<dbReference type="GO" id="GO:0005737">
    <property type="term" value="C:cytoplasm"/>
    <property type="evidence" value="ECO:0007669"/>
    <property type="project" value="TreeGrafter"/>
</dbReference>
<dbReference type="SUPFAM" id="SSF52833">
    <property type="entry name" value="Thioredoxin-like"/>
    <property type="match status" value="1"/>
</dbReference>
<dbReference type="Gene3D" id="3.40.30.10">
    <property type="entry name" value="Glutaredoxin"/>
    <property type="match status" value="1"/>
</dbReference>
<dbReference type="InterPro" id="IPR011990">
    <property type="entry name" value="TPR-like_helical_dom_sf"/>
</dbReference>
<dbReference type="AlphaFoldDB" id="A0A059ZS29"/>
<dbReference type="GO" id="GO:0006950">
    <property type="term" value="P:response to stress"/>
    <property type="evidence" value="ECO:0007669"/>
    <property type="project" value="UniProtKB-ARBA"/>
</dbReference>
<keyword evidence="4" id="KW-1015">Disulfide bond</keyword>
<evidence type="ECO:0000256" key="2">
    <source>
        <dbReference type="ARBA" id="ARBA00022448"/>
    </source>
</evidence>
<keyword evidence="2" id="KW-0813">Transport</keyword>
<evidence type="ECO:0000256" key="5">
    <source>
        <dbReference type="ARBA" id="ARBA00023284"/>
    </source>
</evidence>
<dbReference type="InterPro" id="IPR017937">
    <property type="entry name" value="Thioredoxin_CS"/>
</dbReference>
<proteinExistence type="inferred from homology"/>
<dbReference type="Pfam" id="PF00085">
    <property type="entry name" value="Thioredoxin"/>
    <property type="match status" value="1"/>
</dbReference>
<keyword evidence="5" id="KW-0676">Redox-active center</keyword>
<dbReference type="InterPro" id="IPR036249">
    <property type="entry name" value="Thioredoxin-like_sf"/>
</dbReference>
<evidence type="ECO:0000256" key="1">
    <source>
        <dbReference type="ARBA" id="ARBA00008987"/>
    </source>
</evidence>
<protein>
    <recommendedName>
        <fullName evidence="6">Thioredoxin</fullName>
    </recommendedName>
</protein>
<dbReference type="HOGENOM" id="CLU_046120_1_1_6"/>
<evidence type="ECO:0000256" key="3">
    <source>
        <dbReference type="ARBA" id="ARBA00022982"/>
    </source>
</evidence>
<dbReference type="KEGG" id="acz:Acaty_c0586"/>
<dbReference type="PROSITE" id="PS51352">
    <property type="entry name" value="THIOREDOXIN_2"/>
    <property type="match status" value="1"/>
</dbReference>
<dbReference type="PANTHER" id="PTHR45663:SF11">
    <property type="entry name" value="GEO12009P1"/>
    <property type="match status" value="1"/>
</dbReference>
<dbReference type="Proteomes" id="UP000005522">
    <property type="component" value="Chromosome"/>
</dbReference>
<dbReference type="PRINTS" id="PR00421">
    <property type="entry name" value="THIOREDOXIN"/>
</dbReference>
<dbReference type="eggNOG" id="COG3118">
    <property type="taxonomic scope" value="Bacteria"/>
</dbReference>
<dbReference type="InterPro" id="IPR005746">
    <property type="entry name" value="Thioredoxin"/>
</dbReference>
<dbReference type="Gene3D" id="1.25.40.10">
    <property type="entry name" value="Tetratricopeptide repeat domain"/>
    <property type="match status" value="2"/>
</dbReference>
<dbReference type="Pfam" id="PF14561">
    <property type="entry name" value="TPR_20"/>
    <property type="match status" value="1"/>
</dbReference>
<evidence type="ECO:0000259" key="7">
    <source>
        <dbReference type="PROSITE" id="PS51352"/>
    </source>
</evidence>
<dbReference type="Pfam" id="PF14559">
    <property type="entry name" value="TPR_19"/>
    <property type="match status" value="1"/>
</dbReference>
<dbReference type="NCBIfam" id="TIGR01068">
    <property type="entry name" value="thioredoxin"/>
    <property type="match status" value="1"/>
</dbReference>
<evidence type="ECO:0000256" key="4">
    <source>
        <dbReference type="ARBA" id="ARBA00023157"/>
    </source>
</evidence>
<dbReference type="SUPFAM" id="SSF48452">
    <property type="entry name" value="TPR-like"/>
    <property type="match status" value="1"/>
</dbReference>
<feature type="domain" description="Thioredoxin" evidence="7">
    <location>
        <begin position="1"/>
        <end position="113"/>
    </location>
</feature>
<sequence>MTTQVSVIDVREDNFAAAVLAESQQRPVVVDFWAPWCGPCRALGPVLEKLAEEMAGAFLLAKVNSDENPELSRRYQVRGIPAVKAFRDGKVVDEFTGALPESAVRKFLEGIVPPPGDDLRRAALAALEAGRDDEAAKLLEEALATNPRNDAARLALARLHSAQGRWDEVAADIAAMSPAFQLEDEVQALKALQEFSQTIQSAPPTAELERRLREAKGDDRAEALYLHALRLLLQGQEEPAMDELLELVRAHRHYGDDLGRRTMLQIFTILGGRHPVVEKYRSRLARTLY</sequence>
<evidence type="ECO:0000313" key="9">
    <source>
        <dbReference type="Proteomes" id="UP000005522"/>
    </source>
</evidence>
<dbReference type="RefSeq" id="WP_004870713.1">
    <property type="nucleotide sequence ID" value="NZ_CP005986.1"/>
</dbReference>
<dbReference type="InterPro" id="IPR013766">
    <property type="entry name" value="Thioredoxin_domain"/>
</dbReference>
<dbReference type="CDD" id="cd02947">
    <property type="entry name" value="TRX_family"/>
    <property type="match status" value="1"/>
</dbReference>
<dbReference type="PROSITE" id="PS00194">
    <property type="entry name" value="THIOREDOXIN_1"/>
    <property type="match status" value="1"/>
</dbReference>
<dbReference type="EMBL" id="CP005986">
    <property type="protein sequence ID" value="AIA54470.1"/>
    <property type="molecule type" value="Genomic_DNA"/>
</dbReference>
<comment type="similarity">
    <text evidence="1">Belongs to the thioredoxin family.</text>
</comment>
<dbReference type="GO" id="GO:0015035">
    <property type="term" value="F:protein-disulfide reductase activity"/>
    <property type="evidence" value="ECO:0007669"/>
    <property type="project" value="UniProtKB-UniRule"/>
</dbReference>
<dbReference type="FunFam" id="3.40.30.10:FF:000001">
    <property type="entry name" value="Thioredoxin"/>
    <property type="match status" value="1"/>
</dbReference>
<dbReference type="GeneID" id="92930602"/>
<dbReference type="PANTHER" id="PTHR45663">
    <property type="entry name" value="GEO12009P1"/>
    <property type="match status" value="1"/>
</dbReference>
<name>A0A059ZS29_ACICK</name>
<organism evidence="8 9">
    <name type="scientific">Acidithiobacillus caldus (strain ATCC 51756 / DSM 8584 / KU)</name>
    <dbReference type="NCBI Taxonomy" id="637389"/>
    <lineage>
        <taxon>Bacteria</taxon>
        <taxon>Pseudomonadati</taxon>
        <taxon>Pseudomonadota</taxon>
        <taxon>Acidithiobacillia</taxon>
        <taxon>Acidithiobacillales</taxon>
        <taxon>Acidithiobacillaceae</taxon>
        <taxon>Acidithiobacillus</taxon>
    </lineage>
</organism>
<evidence type="ECO:0000313" key="8">
    <source>
        <dbReference type="EMBL" id="AIA54470.1"/>
    </source>
</evidence>
<reference evidence="8 9" key="1">
    <citation type="journal article" date="2009" name="J. Bacteriol.">
        <title>Draft genome sequence of the extremely acidophilic bacterium Acidithiobacillus caldus ATCC 51756 reveals metabolic versatility in the genus Acidithiobacillus.</title>
        <authorList>
            <person name="Valdes J."/>
            <person name="Quatrini R."/>
            <person name="Hallberg K."/>
            <person name="Dopson M."/>
            <person name="Valenzuela P.D."/>
            <person name="Holmes D.S."/>
        </authorList>
    </citation>
    <scope>NUCLEOTIDE SEQUENCE [LARGE SCALE GENOMIC DNA]</scope>
    <source>
        <strain evidence="9">ATCC 51756 / DSM 8584 / KU</strain>
    </source>
</reference>
<evidence type="ECO:0000256" key="6">
    <source>
        <dbReference type="NCBIfam" id="TIGR01068"/>
    </source>
</evidence>